<reference evidence="2 3" key="1">
    <citation type="journal article" date="2016" name="Mol. Biol. Evol.">
        <title>Comparative Genomics of Early-Diverging Mushroom-Forming Fungi Provides Insights into the Origins of Lignocellulose Decay Capabilities.</title>
        <authorList>
            <person name="Nagy L.G."/>
            <person name="Riley R."/>
            <person name="Tritt A."/>
            <person name="Adam C."/>
            <person name="Daum C."/>
            <person name="Floudas D."/>
            <person name="Sun H."/>
            <person name="Yadav J.S."/>
            <person name="Pangilinan J."/>
            <person name="Larsson K.H."/>
            <person name="Matsuura K."/>
            <person name="Barry K."/>
            <person name="Labutti K."/>
            <person name="Kuo R."/>
            <person name="Ohm R.A."/>
            <person name="Bhattacharya S.S."/>
            <person name="Shirouzu T."/>
            <person name="Yoshinaga Y."/>
            <person name="Martin F.M."/>
            <person name="Grigoriev I.V."/>
            <person name="Hibbett D.S."/>
        </authorList>
    </citation>
    <scope>NUCLEOTIDE SEQUENCE [LARGE SCALE GENOMIC DNA]</scope>
    <source>
        <strain evidence="2 3">HHB12733</strain>
    </source>
</reference>
<evidence type="ECO:0000256" key="1">
    <source>
        <dbReference type="SAM" id="MobiDB-lite"/>
    </source>
</evidence>
<feature type="region of interest" description="Disordered" evidence="1">
    <location>
        <begin position="224"/>
        <end position="305"/>
    </location>
</feature>
<name>A0A165FEZ5_9BASI</name>
<keyword evidence="3" id="KW-1185">Reference proteome</keyword>
<dbReference type="Proteomes" id="UP000076842">
    <property type="component" value="Unassembled WGS sequence"/>
</dbReference>
<gene>
    <name evidence="2" type="ORF">CALCODRAFT_483785</name>
</gene>
<feature type="compositionally biased region" description="Low complexity" evidence="1">
    <location>
        <begin position="283"/>
        <end position="295"/>
    </location>
</feature>
<feature type="compositionally biased region" description="Polar residues" evidence="1">
    <location>
        <begin position="227"/>
        <end position="236"/>
    </location>
</feature>
<dbReference type="InParanoid" id="A0A165FEZ5"/>
<evidence type="ECO:0000313" key="2">
    <source>
        <dbReference type="EMBL" id="KZT56650.1"/>
    </source>
</evidence>
<evidence type="ECO:0000313" key="3">
    <source>
        <dbReference type="Proteomes" id="UP000076842"/>
    </source>
</evidence>
<protein>
    <submittedName>
        <fullName evidence="2">Uncharacterized protein</fullName>
    </submittedName>
</protein>
<sequence>MALSELGLNQDFASPPFSKATGKRPASCTAGPPTSSRNDIEHLLSSKARFPAQSTPLSSDAHIFATPRFVGAASTASPPRRDGNPVPPPALSPIASANRVAPQEKSRFVPESPHAWSGASMAMYDTLAQLSSTPLLADTLFDSRPAGLPFSDNQSRSAVTDPDAGKMFSSAELDKLINELSPLIPPPQHDANLHYGNFLDDLSLITAANGMTNQASSDYELGGSAGHSATYSQNGDSGWPAGHAADSNDFSAPPPPPMPNRGESSSPSGPHDSPARTPPPSTPKSSSSDARSSSPVNHALVPDEGENMLWEQTLESSFDSEEEGGAELAEMFKKRAQAMCSSYYKDTYGHASGALPPDSRQAIKICRQLTRGFVEFLCEHYNLQQQRVWKEIGAFVGWARSINAWNLFQRKWREDQPAGRECMTPPNRTY</sequence>
<organism evidence="2 3">
    <name type="scientific">Calocera cornea HHB12733</name>
    <dbReference type="NCBI Taxonomy" id="1353952"/>
    <lineage>
        <taxon>Eukaryota</taxon>
        <taxon>Fungi</taxon>
        <taxon>Dikarya</taxon>
        <taxon>Basidiomycota</taxon>
        <taxon>Agaricomycotina</taxon>
        <taxon>Dacrymycetes</taxon>
        <taxon>Dacrymycetales</taxon>
        <taxon>Dacrymycetaceae</taxon>
        <taxon>Calocera</taxon>
    </lineage>
</organism>
<feature type="region of interest" description="Disordered" evidence="1">
    <location>
        <begin position="72"/>
        <end position="112"/>
    </location>
</feature>
<feature type="region of interest" description="Disordered" evidence="1">
    <location>
        <begin position="1"/>
        <end position="38"/>
    </location>
</feature>
<proteinExistence type="predicted"/>
<dbReference type="EMBL" id="KV423974">
    <property type="protein sequence ID" value="KZT56650.1"/>
    <property type="molecule type" value="Genomic_DNA"/>
</dbReference>
<dbReference type="AlphaFoldDB" id="A0A165FEZ5"/>
<accession>A0A165FEZ5</accession>